<comment type="caution">
    <text evidence="1">The sequence shown here is derived from an EMBL/GenBank/DDBJ whole genome shotgun (WGS) entry which is preliminary data.</text>
</comment>
<dbReference type="RefSeq" id="WP_146369795.1">
    <property type="nucleotide sequence ID" value="NZ_SJPP01000001.1"/>
</dbReference>
<dbReference type="Proteomes" id="UP000320735">
    <property type="component" value="Unassembled WGS sequence"/>
</dbReference>
<evidence type="ECO:0000313" key="1">
    <source>
        <dbReference type="EMBL" id="TWU12301.1"/>
    </source>
</evidence>
<dbReference type="AlphaFoldDB" id="A0A5C6BLF5"/>
<sequence length="135" mass="15833">MPEQLTAGEQLARDIIDRVESLILEAELEQKPLELDPFRERLFELFVMAEATGFVLDGDVNLPDLSSDGVGHELAQRWNLADAVRSSMEQQARLEGEQLVKMRLMWSFMRMWMEWTYAWQRWEEFHPTESSDPTT</sequence>
<accession>A0A5C6BLF5</accession>
<dbReference type="OrthoDB" id="215235at2"/>
<gene>
    <name evidence="1" type="ORF">CA54_11240</name>
</gene>
<proteinExistence type="predicted"/>
<protein>
    <submittedName>
        <fullName evidence="1">Uncharacterized protein</fullName>
    </submittedName>
</protein>
<reference evidence="1 2" key="1">
    <citation type="submission" date="2019-02" db="EMBL/GenBank/DDBJ databases">
        <title>Deep-cultivation of Planctomycetes and their phenomic and genomic characterization uncovers novel biology.</title>
        <authorList>
            <person name="Wiegand S."/>
            <person name="Jogler M."/>
            <person name="Boedeker C."/>
            <person name="Pinto D."/>
            <person name="Vollmers J."/>
            <person name="Rivas-Marin E."/>
            <person name="Kohn T."/>
            <person name="Peeters S.H."/>
            <person name="Heuer A."/>
            <person name="Rast P."/>
            <person name="Oberbeckmann S."/>
            <person name="Bunk B."/>
            <person name="Jeske O."/>
            <person name="Meyerdierks A."/>
            <person name="Storesund J.E."/>
            <person name="Kallscheuer N."/>
            <person name="Luecker S."/>
            <person name="Lage O.M."/>
            <person name="Pohl T."/>
            <person name="Merkel B.J."/>
            <person name="Hornburger P."/>
            <person name="Mueller R.-W."/>
            <person name="Bruemmer F."/>
            <person name="Labrenz M."/>
            <person name="Spormann A.M."/>
            <person name="Op Den Camp H."/>
            <person name="Overmann J."/>
            <person name="Amann R."/>
            <person name="Jetten M.S.M."/>
            <person name="Mascher T."/>
            <person name="Medema M.H."/>
            <person name="Devos D.P."/>
            <person name="Kaster A.-K."/>
            <person name="Ovreas L."/>
            <person name="Rohde M."/>
            <person name="Galperin M.Y."/>
            <person name="Jogler C."/>
        </authorList>
    </citation>
    <scope>NUCLEOTIDE SEQUENCE [LARGE SCALE GENOMIC DNA]</scope>
    <source>
        <strain evidence="1 2">CA54</strain>
    </source>
</reference>
<organism evidence="1 2">
    <name type="scientific">Symmachiella macrocystis</name>
    <dbReference type="NCBI Taxonomy" id="2527985"/>
    <lineage>
        <taxon>Bacteria</taxon>
        <taxon>Pseudomonadati</taxon>
        <taxon>Planctomycetota</taxon>
        <taxon>Planctomycetia</taxon>
        <taxon>Planctomycetales</taxon>
        <taxon>Planctomycetaceae</taxon>
        <taxon>Symmachiella</taxon>
    </lineage>
</organism>
<dbReference type="EMBL" id="SJPP01000001">
    <property type="protein sequence ID" value="TWU12301.1"/>
    <property type="molecule type" value="Genomic_DNA"/>
</dbReference>
<keyword evidence="2" id="KW-1185">Reference proteome</keyword>
<name>A0A5C6BLF5_9PLAN</name>
<evidence type="ECO:0000313" key="2">
    <source>
        <dbReference type="Proteomes" id="UP000320735"/>
    </source>
</evidence>